<protein>
    <recommendedName>
        <fullName evidence="4">DUF4190 domain-containing protein</fullName>
    </recommendedName>
</protein>
<evidence type="ECO:0008006" key="4">
    <source>
        <dbReference type="Google" id="ProtNLM"/>
    </source>
</evidence>
<feature type="transmembrane region" description="Helical" evidence="1">
    <location>
        <begin position="65"/>
        <end position="91"/>
    </location>
</feature>
<evidence type="ECO:0000313" key="3">
    <source>
        <dbReference type="Proteomes" id="UP000274909"/>
    </source>
</evidence>
<keyword evidence="1" id="KW-0472">Membrane</keyword>
<keyword evidence="1" id="KW-0812">Transmembrane</keyword>
<dbReference type="AlphaFoldDB" id="A0A3S1CSC9"/>
<organism evidence="2 3">
    <name type="scientific">Labedella endophytica</name>
    <dbReference type="NCBI Taxonomy" id="1523160"/>
    <lineage>
        <taxon>Bacteria</taxon>
        <taxon>Bacillati</taxon>
        <taxon>Actinomycetota</taxon>
        <taxon>Actinomycetes</taxon>
        <taxon>Micrococcales</taxon>
        <taxon>Microbacteriaceae</taxon>
        <taxon>Labedella</taxon>
    </lineage>
</organism>
<proteinExistence type="predicted"/>
<gene>
    <name evidence="2" type="ORF">ELQ94_07145</name>
</gene>
<name>A0A3S1CSC9_9MICO</name>
<evidence type="ECO:0000256" key="1">
    <source>
        <dbReference type="SAM" id="Phobius"/>
    </source>
</evidence>
<dbReference type="RefSeq" id="WP_127048646.1">
    <property type="nucleotide sequence ID" value="NZ_RZGZ01000002.1"/>
</dbReference>
<evidence type="ECO:0000313" key="2">
    <source>
        <dbReference type="EMBL" id="RUR01279.1"/>
    </source>
</evidence>
<accession>A0A3S1CSC9</accession>
<keyword evidence="1" id="KW-1133">Transmembrane helix</keyword>
<keyword evidence="3" id="KW-1185">Reference proteome</keyword>
<feature type="transmembrane region" description="Helical" evidence="1">
    <location>
        <begin position="35"/>
        <end position="53"/>
    </location>
</feature>
<dbReference type="EMBL" id="RZGZ01000002">
    <property type="protein sequence ID" value="RUR01279.1"/>
    <property type="molecule type" value="Genomic_DNA"/>
</dbReference>
<comment type="caution">
    <text evidence="2">The sequence shown here is derived from an EMBL/GenBank/DDBJ whole genome shotgun (WGS) entry which is preliminary data.</text>
</comment>
<reference evidence="2 3" key="1">
    <citation type="submission" date="2018-12" db="EMBL/GenBank/DDBJ databases">
        <authorList>
            <person name="Li F."/>
        </authorList>
    </citation>
    <scope>NUCLEOTIDE SEQUENCE [LARGE SCALE GENOMIC DNA]</scope>
    <source>
        <strain evidence="2 3">EGI 6500705</strain>
    </source>
</reference>
<dbReference type="Proteomes" id="UP000274909">
    <property type="component" value="Unassembled WGS sequence"/>
</dbReference>
<sequence>MATPYGPISERRTSSLAVASFVAALLAGPAGFVSWGFAGLALGVFALVAGVVARLRTRDPALSGGVLATTAIALGALASLVWGVLVVLLFIPASWD</sequence>